<evidence type="ECO:0000259" key="6">
    <source>
        <dbReference type="PROSITE" id="PS50016"/>
    </source>
</evidence>
<dbReference type="PROSITE" id="PS01359">
    <property type="entry name" value="ZF_PHD_1"/>
    <property type="match status" value="1"/>
</dbReference>
<dbReference type="Gene3D" id="3.30.40.10">
    <property type="entry name" value="Zinc/RING finger domain, C3HC4 (zinc finger)"/>
    <property type="match status" value="1"/>
</dbReference>
<feature type="region of interest" description="Disordered" evidence="5">
    <location>
        <begin position="605"/>
        <end position="829"/>
    </location>
</feature>
<evidence type="ECO:0000256" key="4">
    <source>
        <dbReference type="PROSITE-ProRule" id="PRU00146"/>
    </source>
</evidence>
<dbReference type="Proteomes" id="UP000799440">
    <property type="component" value="Unassembled WGS sequence"/>
</dbReference>
<dbReference type="InterPro" id="IPR013083">
    <property type="entry name" value="Znf_RING/FYVE/PHD"/>
</dbReference>
<feature type="compositionally biased region" description="Acidic residues" evidence="5">
    <location>
        <begin position="222"/>
        <end position="236"/>
    </location>
</feature>
<feature type="compositionally biased region" description="Low complexity" evidence="5">
    <location>
        <begin position="554"/>
        <end position="566"/>
    </location>
</feature>
<protein>
    <recommendedName>
        <fullName evidence="6">PHD-type domain-containing protein</fullName>
    </recommendedName>
</protein>
<feature type="compositionally biased region" description="Polar residues" evidence="5">
    <location>
        <begin position="765"/>
        <end position="775"/>
    </location>
</feature>
<dbReference type="PANTHER" id="PTHR14296">
    <property type="entry name" value="REMODELING AND SPACING FACTOR 1"/>
    <property type="match status" value="1"/>
</dbReference>
<dbReference type="InterPro" id="IPR019786">
    <property type="entry name" value="Zinc_finger_PHD-type_CS"/>
</dbReference>
<evidence type="ECO:0000256" key="5">
    <source>
        <dbReference type="SAM" id="MobiDB-lite"/>
    </source>
</evidence>
<evidence type="ECO:0000313" key="7">
    <source>
        <dbReference type="EMBL" id="KAF2748100.1"/>
    </source>
</evidence>
<feature type="region of interest" description="Disordered" evidence="5">
    <location>
        <begin position="499"/>
        <end position="578"/>
    </location>
</feature>
<feature type="compositionally biased region" description="Polar residues" evidence="5">
    <location>
        <begin position="512"/>
        <end position="524"/>
    </location>
</feature>
<dbReference type="OrthoDB" id="303107at2759"/>
<feature type="compositionally biased region" description="Polar residues" evidence="5">
    <location>
        <begin position="628"/>
        <end position="665"/>
    </location>
</feature>
<gene>
    <name evidence="7" type="ORF">M011DRAFT_485976</name>
</gene>
<dbReference type="Pfam" id="PF00628">
    <property type="entry name" value="PHD"/>
    <property type="match status" value="1"/>
</dbReference>
<evidence type="ECO:0000313" key="8">
    <source>
        <dbReference type="Proteomes" id="UP000799440"/>
    </source>
</evidence>
<dbReference type="GO" id="GO:0031213">
    <property type="term" value="C:RSF complex"/>
    <property type="evidence" value="ECO:0007669"/>
    <property type="project" value="InterPro"/>
</dbReference>
<proteinExistence type="predicted"/>
<dbReference type="GO" id="GO:0008270">
    <property type="term" value="F:zinc ion binding"/>
    <property type="evidence" value="ECO:0007669"/>
    <property type="project" value="UniProtKB-KW"/>
</dbReference>
<dbReference type="GO" id="GO:0006355">
    <property type="term" value="P:regulation of DNA-templated transcription"/>
    <property type="evidence" value="ECO:0007669"/>
    <property type="project" value="InterPro"/>
</dbReference>
<dbReference type="InterPro" id="IPR001965">
    <property type="entry name" value="Znf_PHD"/>
</dbReference>
<dbReference type="PANTHER" id="PTHR14296:SF3">
    <property type="entry name" value="DIKAR, ISOFORM F"/>
    <property type="match status" value="1"/>
</dbReference>
<feature type="compositionally biased region" description="Basic residues" evidence="5">
    <location>
        <begin position="198"/>
        <end position="218"/>
    </location>
</feature>
<feature type="domain" description="PHD-type" evidence="6">
    <location>
        <begin position="438"/>
        <end position="494"/>
    </location>
</feature>
<organism evidence="7 8">
    <name type="scientific">Sporormia fimetaria CBS 119925</name>
    <dbReference type="NCBI Taxonomy" id="1340428"/>
    <lineage>
        <taxon>Eukaryota</taxon>
        <taxon>Fungi</taxon>
        <taxon>Dikarya</taxon>
        <taxon>Ascomycota</taxon>
        <taxon>Pezizomycotina</taxon>
        <taxon>Dothideomycetes</taxon>
        <taxon>Pleosporomycetidae</taxon>
        <taxon>Pleosporales</taxon>
        <taxon>Sporormiaceae</taxon>
        <taxon>Sporormia</taxon>
    </lineage>
</organism>
<reference evidence="7" key="1">
    <citation type="journal article" date="2020" name="Stud. Mycol.">
        <title>101 Dothideomycetes genomes: a test case for predicting lifestyles and emergence of pathogens.</title>
        <authorList>
            <person name="Haridas S."/>
            <person name="Albert R."/>
            <person name="Binder M."/>
            <person name="Bloem J."/>
            <person name="Labutti K."/>
            <person name="Salamov A."/>
            <person name="Andreopoulos B."/>
            <person name="Baker S."/>
            <person name="Barry K."/>
            <person name="Bills G."/>
            <person name="Bluhm B."/>
            <person name="Cannon C."/>
            <person name="Castanera R."/>
            <person name="Culley D."/>
            <person name="Daum C."/>
            <person name="Ezra D."/>
            <person name="Gonzalez J."/>
            <person name="Henrissat B."/>
            <person name="Kuo A."/>
            <person name="Liang C."/>
            <person name="Lipzen A."/>
            <person name="Lutzoni F."/>
            <person name="Magnuson J."/>
            <person name="Mondo S."/>
            <person name="Nolan M."/>
            <person name="Ohm R."/>
            <person name="Pangilinan J."/>
            <person name="Park H.-J."/>
            <person name="Ramirez L."/>
            <person name="Alfaro M."/>
            <person name="Sun H."/>
            <person name="Tritt A."/>
            <person name="Yoshinaga Y."/>
            <person name="Zwiers L.-H."/>
            <person name="Turgeon B."/>
            <person name="Goodwin S."/>
            <person name="Spatafora J."/>
            <person name="Crous P."/>
            <person name="Grigoriev I."/>
        </authorList>
    </citation>
    <scope>NUCLEOTIDE SEQUENCE</scope>
    <source>
        <strain evidence="7">CBS 119925</strain>
    </source>
</reference>
<feature type="compositionally biased region" description="Polar residues" evidence="5">
    <location>
        <begin position="818"/>
        <end position="829"/>
    </location>
</feature>
<evidence type="ECO:0000256" key="1">
    <source>
        <dbReference type="ARBA" id="ARBA00022723"/>
    </source>
</evidence>
<feature type="compositionally biased region" description="Polar residues" evidence="5">
    <location>
        <begin position="684"/>
        <end position="702"/>
    </location>
</feature>
<dbReference type="PROSITE" id="PS50016">
    <property type="entry name" value="ZF_PHD_2"/>
    <property type="match status" value="1"/>
</dbReference>
<feature type="region of interest" description="Disordered" evidence="5">
    <location>
        <begin position="325"/>
        <end position="381"/>
    </location>
</feature>
<accession>A0A6A6VEX1</accession>
<name>A0A6A6VEX1_9PLEO</name>
<keyword evidence="3" id="KW-0862">Zinc</keyword>
<feature type="region of interest" description="Disordered" evidence="5">
    <location>
        <begin position="181"/>
        <end position="251"/>
    </location>
</feature>
<keyword evidence="1" id="KW-0479">Metal-binding</keyword>
<sequence>MAPRKRLREETEDDAAPSQSSTMLSRLRNMWQFANLAQFLHLFHDALRLDKDVKDFDIDTLESECLMPQPSEKLAKIGLVLLKHVSSHKGLTLEIFDEYTRRQFVAKAPDRNPFGTDETPNKFDDFDVYTKIKVLQQLSVWTMKTPTWLRERLGSTDAEMINWRVEPCGWDSKDRTLIILDDNRMYRQTEPPPPPPKSKSKAKAKKSGGTRASKRRKTTATEAEDVHDEEDAGDAVDADRANEPEDDGLGGMKWECLCVTMEDYQTYMSSIRRSKHPDEKNLYAFLEEEVMPVLQQQAEERARKEAQKLREAEKQMLLATAKRSGRLAMKQEKRREEEEAAEAERKRQEDLAMARAEQERQRKLEKDMDSRRMTREQRVREREAKRILEEETLRKLKEDEEKLNQNDSNFRISERHLLAEMRRREKELLKLKKEDDWEFDCEVCHVHGIGFDDGTESIACDRCNVWQHLKCHNISKEQADREDFHFVCTTCKRKEEEAKQPKLPSLKLKLNSDPQNTSAANGSGSLRHLTAVAIPAPRPSTAVGNGHGVQPAQGAASLLSGPSLSPRGQAHGPPGIQRSEAAYGLSDVHPNSKPSSRLFQAQRVVDNGFPPSSPPQGTNVHSRPYSGFPTNFPDTNGTAPTLSNLAGGSYLPSNGASFSRPSSSADVGPFSSPVKRTPVPSPKPTNGVSNYSIISTPHSSFPLNAAQPLSFSPTKHSSPPPPLPYHSSPAPMATPLPHPSAQHPAKVLPDPIPAPEKHDVARLPASSQSFSQTNLFPPVQALSPNVKPQNLSPPVKKMSPAPTPERPQFLPTGGYRNPMSSFDSPGSSQ</sequence>
<dbReference type="InterPro" id="IPR028938">
    <property type="entry name" value="Rsf1-like"/>
</dbReference>
<dbReference type="InterPro" id="IPR019787">
    <property type="entry name" value="Znf_PHD-finger"/>
</dbReference>
<dbReference type="SUPFAM" id="SSF57903">
    <property type="entry name" value="FYVE/PHD zinc finger"/>
    <property type="match status" value="1"/>
</dbReference>
<keyword evidence="2 4" id="KW-0863">Zinc-finger</keyword>
<evidence type="ECO:0000256" key="3">
    <source>
        <dbReference type="ARBA" id="ARBA00022833"/>
    </source>
</evidence>
<dbReference type="SMART" id="SM00249">
    <property type="entry name" value="PHD"/>
    <property type="match status" value="1"/>
</dbReference>
<feature type="compositionally biased region" description="Basic and acidic residues" evidence="5">
    <location>
        <begin position="329"/>
        <end position="381"/>
    </location>
</feature>
<dbReference type="InterPro" id="IPR011011">
    <property type="entry name" value="Znf_FYVE_PHD"/>
</dbReference>
<dbReference type="EMBL" id="MU006570">
    <property type="protein sequence ID" value="KAF2748100.1"/>
    <property type="molecule type" value="Genomic_DNA"/>
</dbReference>
<evidence type="ECO:0000256" key="2">
    <source>
        <dbReference type="ARBA" id="ARBA00022771"/>
    </source>
</evidence>
<keyword evidence="8" id="KW-1185">Reference proteome</keyword>
<dbReference type="AlphaFoldDB" id="A0A6A6VEX1"/>
<feature type="compositionally biased region" description="Polar residues" evidence="5">
    <location>
        <begin position="782"/>
        <end position="792"/>
    </location>
</feature>
<feature type="region of interest" description="Disordered" evidence="5">
    <location>
        <begin position="1"/>
        <end position="21"/>
    </location>
</feature>